<dbReference type="PANTHER" id="PTHR10622:SF10">
    <property type="entry name" value="HET DOMAIN-CONTAINING PROTEIN"/>
    <property type="match status" value="1"/>
</dbReference>
<accession>A0A1J7J3T2</accession>
<evidence type="ECO:0000313" key="3">
    <source>
        <dbReference type="Proteomes" id="UP000182658"/>
    </source>
</evidence>
<evidence type="ECO:0000259" key="1">
    <source>
        <dbReference type="Pfam" id="PF06985"/>
    </source>
</evidence>
<dbReference type="InParanoid" id="A0A1J7J3T2"/>
<dbReference type="STRING" id="1408157.A0A1J7J3T2"/>
<protein>
    <submittedName>
        <fullName evidence="2">HET-domain-containing protein</fullName>
    </submittedName>
</protein>
<dbReference type="InterPro" id="IPR010730">
    <property type="entry name" value="HET"/>
</dbReference>
<sequence length="630" mass="71709">MWQAHLRSLLLPGKDWYRKTTAGAMRLINTKTLILEEFFERDIPVYAILSHTWGPEEVTFQDWLYVTKQNPARWGWVYIDEEIKKIKAKTGYAKITAACRQANKDGSDWIWVDTNCIDKTNSAELSEAINSMFMWYRRAQICYAFLADVSSTSAEDCDKENSDFRNSRWFTRGWTLQELIAPRDLVFLSNQWIPISRRDKLDNTVRDITKIPTSVLNNNLLFFGFGFEHPCIAEIMSWAANRRTTRIEDRAYCLLGLFDINMPLLYGEGSKAFLRLQLELTHRTTDLSFLAWQGFRDVAFTLPALAANPGVFSGAENVEYRTKSWAPISLRVTNLGLSLRLPLVETLDPHLTFAVLIPLSWTGRAVWMPLWKEGGRYFRICFISTTLMVPYCSYELQAKDIVLPIYDVGIPRLLDMSPLLQPPRTQILLTFPMGLMDLKLYRVLDRVTASCESEDQMSAQDFQWDDLLLNLVTVYGDPRLVYGAIEFEVTVMDLSGERLRASGPEVQRVAVLFISRLNDIGEPTTWTCVDIGDHTTGTTKFSLNTRARSRVSAVAGRNAPAWNQNCLLQVPSGRPGCVIMDDLERDLFTSKFGGYDKTSAAEDRLFGSSSDRGYWPIMAQIVLPPSAKAA</sequence>
<dbReference type="EMBL" id="KV875105">
    <property type="protein sequence ID" value="OIW23836.1"/>
    <property type="molecule type" value="Genomic_DNA"/>
</dbReference>
<evidence type="ECO:0000313" key="2">
    <source>
        <dbReference type="EMBL" id="OIW23836.1"/>
    </source>
</evidence>
<name>A0A1J7J3T2_9PEZI</name>
<keyword evidence="3" id="KW-1185">Reference proteome</keyword>
<dbReference type="Proteomes" id="UP000182658">
    <property type="component" value="Unassembled WGS sequence"/>
</dbReference>
<reference evidence="2 3" key="1">
    <citation type="submission" date="2016-10" db="EMBL/GenBank/DDBJ databases">
        <title>Draft genome sequence of Coniochaeta ligniaria NRRL30616, a lignocellulolytic fungus for bioabatement of inhibitors in plant biomass hydrolysates.</title>
        <authorList>
            <consortium name="DOE Joint Genome Institute"/>
            <person name="Jimenez D.J."/>
            <person name="Hector R.E."/>
            <person name="Riley R."/>
            <person name="Sun H."/>
            <person name="Grigoriev I.V."/>
            <person name="Van Elsas J.D."/>
            <person name="Nichols N.N."/>
        </authorList>
    </citation>
    <scope>NUCLEOTIDE SEQUENCE [LARGE SCALE GENOMIC DNA]</scope>
    <source>
        <strain evidence="2 3">NRRL 30616</strain>
    </source>
</reference>
<dbReference type="PANTHER" id="PTHR10622">
    <property type="entry name" value="HET DOMAIN-CONTAINING PROTEIN"/>
    <property type="match status" value="1"/>
</dbReference>
<organism evidence="2 3">
    <name type="scientific">Coniochaeta ligniaria NRRL 30616</name>
    <dbReference type="NCBI Taxonomy" id="1408157"/>
    <lineage>
        <taxon>Eukaryota</taxon>
        <taxon>Fungi</taxon>
        <taxon>Dikarya</taxon>
        <taxon>Ascomycota</taxon>
        <taxon>Pezizomycotina</taxon>
        <taxon>Sordariomycetes</taxon>
        <taxon>Sordariomycetidae</taxon>
        <taxon>Coniochaetales</taxon>
        <taxon>Coniochaetaceae</taxon>
        <taxon>Coniochaeta</taxon>
    </lineage>
</organism>
<dbReference type="AlphaFoldDB" id="A0A1J7J3T2"/>
<dbReference type="Pfam" id="PF06985">
    <property type="entry name" value="HET"/>
    <property type="match status" value="1"/>
</dbReference>
<feature type="domain" description="Heterokaryon incompatibility" evidence="1">
    <location>
        <begin position="46"/>
        <end position="153"/>
    </location>
</feature>
<dbReference type="OrthoDB" id="10396846at2759"/>
<proteinExistence type="predicted"/>
<gene>
    <name evidence="2" type="ORF">CONLIGDRAFT_111661</name>
</gene>